<keyword evidence="2" id="KW-0472">Membrane</keyword>
<feature type="transmembrane region" description="Helical" evidence="2">
    <location>
        <begin position="177"/>
        <end position="196"/>
    </location>
</feature>
<comment type="caution">
    <text evidence="3">The sequence shown here is derived from an EMBL/GenBank/DDBJ whole genome shotgun (WGS) entry which is preliminary data.</text>
</comment>
<dbReference type="Proteomes" id="UP000887013">
    <property type="component" value="Unassembled WGS sequence"/>
</dbReference>
<gene>
    <name evidence="3" type="primary">AVEN_159256_1</name>
    <name evidence="3" type="ORF">NPIL_288041</name>
</gene>
<organism evidence="3 4">
    <name type="scientific">Nephila pilipes</name>
    <name type="common">Giant wood spider</name>
    <name type="synonym">Nephila maculata</name>
    <dbReference type="NCBI Taxonomy" id="299642"/>
    <lineage>
        <taxon>Eukaryota</taxon>
        <taxon>Metazoa</taxon>
        <taxon>Ecdysozoa</taxon>
        <taxon>Arthropoda</taxon>
        <taxon>Chelicerata</taxon>
        <taxon>Arachnida</taxon>
        <taxon>Araneae</taxon>
        <taxon>Araneomorphae</taxon>
        <taxon>Entelegynae</taxon>
        <taxon>Araneoidea</taxon>
        <taxon>Nephilidae</taxon>
        <taxon>Nephila</taxon>
    </lineage>
</organism>
<sequence length="444" mass="50871">MTQKHTQGPHKQLTDFKKDHVEDLREVDMTYCLAYPVTRSFSIRACGVDILHSSAKAELHSILRTQLPDPWDFFRLKQYKEISIILNSASYLIVHLAFLAWFVINVIRRLQMVAGKQLDKKDKCLATIISGVSAMYLLWPFLVSVIHFFTCSFYPWATAVVVLLLYLSFVKNTLNIWYLYIYFVASKHINIFIRFLTNRESLTFVPSSSHGTPFIFDGSQIPHSGDDYIGPSSTPVIQPRLKFEKIDTLTDSLKSEAWHKPPAEYTQLADKEDDPGGIFSKKDRDHPTSKPSPDSPLSWSFNYEEKSDASYGDGEMSKTPKDKYTEHATLPIDQTKSKDITQKSSLKRKKRKSLTPKRNLVKDSKRGHLHSSGGLYGLLHGHKMGYCGRCWRVFNLPFKAGFSTLRKPFTTRLGTPYGPTRYFLTLSQFITDYGIGRPRRTSVR</sequence>
<dbReference type="AlphaFoldDB" id="A0A8X6QAA4"/>
<evidence type="ECO:0000256" key="2">
    <source>
        <dbReference type="SAM" id="Phobius"/>
    </source>
</evidence>
<evidence type="ECO:0000313" key="3">
    <source>
        <dbReference type="EMBL" id="GFU15537.1"/>
    </source>
</evidence>
<dbReference type="EMBL" id="BMAW01030238">
    <property type="protein sequence ID" value="GFU15537.1"/>
    <property type="molecule type" value="Genomic_DNA"/>
</dbReference>
<reference evidence="3" key="1">
    <citation type="submission" date="2020-08" db="EMBL/GenBank/DDBJ databases">
        <title>Multicomponent nature underlies the extraordinary mechanical properties of spider dragline silk.</title>
        <authorList>
            <person name="Kono N."/>
            <person name="Nakamura H."/>
            <person name="Mori M."/>
            <person name="Yoshida Y."/>
            <person name="Ohtoshi R."/>
            <person name="Malay A.D."/>
            <person name="Moran D.A.P."/>
            <person name="Tomita M."/>
            <person name="Numata K."/>
            <person name="Arakawa K."/>
        </authorList>
    </citation>
    <scope>NUCLEOTIDE SEQUENCE</scope>
</reference>
<proteinExistence type="predicted"/>
<keyword evidence="2" id="KW-1133">Transmembrane helix</keyword>
<accession>A0A8X6QAA4</accession>
<evidence type="ECO:0000313" key="4">
    <source>
        <dbReference type="Proteomes" id="UP000887013"/>
    </source>
</evidence>
<feature type="region of interest" description="Disordered" evidence="1">
    <location>
        <begin position="264"/>
        <end position="301"/>
    </location>
</feature>
<name>A0A8X6QAA4_NEPPI</name>
<keyword evidence="4" id="KW-1185">Reference proteome</keyword>
<feature type="compositionally biased region" description="Basic residues" evidence="1">
    <location>
        <begin position="345"/>
        <end position="355"/>
    </location>
</feature>
<feature type="transmembrane region" description="Helical" evidence="2">
    <location>
        <begin position="82"/>
        <end position="104"/>
    </location>
</feature>
<feature type="region of interest" description="Disordered" evidence="1">
    <location>
        <begin position="326"/>
        <end position="366"/>
    </location>
</feature>
<feature type="compositionally biased region" description="Polar residues" evidence="1">
    <location>
        <begin position="289"/>
        <end position="301"/>
    </location>
</feature>
<dbReference type="OrthoDB" id="6430093at2759"/>
<protein>
    <submittedName>
        <fullName evidence="3">Uncharacterized protein</fullName>
    </submittedName>
</protein>
<evidence type="ECO:0000256" key="1">
    <source>
        <dbReference type="SAM" id="MobiDB-lite"/>
    </source>
</evidence>
<feature type="transmembrane region" description="Helical" evidence="2">
    <location>
        <begin position="125"/>
        <end position="147"/>
    </location>
</feature>
<feature type="transmembrane region" description="Helical" evidence="2">
    <location>
        <begin position="153"/>
        <end position="170"/>
    </location>
</feature>
<keyword evidence="2" id="KW-0812">Transmembrane</keyword>